<feature type="region of interest" description="Disordered" evidence="10">
    <location>
        <begin position="311"/>
        <end position="341"/>
    </location>
</feature>
<comment type="subcellular location">
    <subcellularLocation>
        <location evidence="1">Secreted</location>
    </subcellularLocation>
</comment>
<evidence type="ECO:0000256" key="2">
    <source>
        <dbReference type="ARBA" id="ARBA00006656"/>
    </source>
</evidence>
<evidence type="ECO:0000256" key="11">
    <source>
        <dbReference type="SAM" id="SignalP"/>
    </source>
</evidence>
<dbReference type="InterPro" id="IPR029034">
    <property type="entry name" value="Cystine-knot_cytokine"/>
</dbReference>
<dbReference type="FunFam" id="2.10.90.10:FF:000001">
    <property type="entry name" value="Bone morphogenetic protein 4"/>
    <property type="match status" value="1"/>
</dbReference>
<accession>L9KV20</accession>
<name>L9KV20_TUPCH</name>
<feature type="chain" id="PRO_5004000228" evidence="11">
    <location>
        <begin position="23"/>
        <end position="444"/>
    </location>
</feature>
<evidence type="ECO:0000256" key="8">
    <source>
        <dbReference type="ARBA" id="ARBA00023180"/>
    </source>
</evidence>
<dbReference type="Pfam" id="PF00019">
    <property type="entry name" value="TGF_beta"/>
    <property type="match status" value="1"/>
</dbReference>
<evidence type="ECO:0000256" key="5">
    <source>
        <dbReference type="ARBA" id="ARBA00022729"/>
    </source>
</evidence>
<sequence>MCPRVLWVALPTLCLLACSVQGKPLQSWGRTSAAANARGSLGESRGEPREGPFDLKMFLENMKVDFLRSLNLSGVPSQDKTRVEPPQYMLDLYNRYTTDRAAAPASNIARSFSVEGHGGSPHPVGAAVVTMPPQSWGAVSIAATEDAPFQKHVLLFNVSIPRHEQVTRAELRLYVSCQNHVDSFHGLKGHVAIYDVLDGAGAWDATAGTRTFLASQDIRDEGWESLEVSSAVKRWARADATTSKNKLEVTVESHRKGCDKLDISVPPGSKNLPFFVVFSNDRSNGTKETRLELREMVGHEQDSVLQGLSKNSHGMEEDMDSHTATGSSLARRRRSTGTSSHCQKTSLRVNFEDIGWDSWIIAPKEYDAFECKGGCFFPLADDVTPTKHAIVQTLVHLKFPTKVGKACCVPTKLSPISILYKDDMGVPTLKYHYEGMSVAECGCR</sequence>
<keyword evidence="5 11" id="KW-0732">Signal</keyword>
<reference evidence="14" key="1">
    <citation type="submission" date="2012-07" db="EMBL/GenBank/DDBJ databases">
        <title>Genome of the Chinese tree shrew, a rising model animal genetically related to primates.</title>
        <authorList>
            <person name="Zhang G."/>
            <person name="Fan Y."/>
            <person name="Yao Y."/>
            <person name="Huang Z."/>
        </authorList>
    </citation>
    <scope>NUCLEOTIDE SEQUENCE [LARGE SCALE GENOMIC DNA]</scope>
</reference>
<dbReference type="InParanoid" id="L9KV20"/>
<dbReference type="GO" id="GO:0030509">
    <property type="term" value="P:BMP signaling pathway"/>
    <property type="evidence" value="ECO:0007669"/>
    <property type="project" value="TreeGrafter"/>
</dbReference>
<evidence type="ECO:0000259" key="12">
    <source>
        <dbReference type="PROSITE" id="PS51362"/>
    </source>
</evidence>
<dbReference type="GO" id="GO:0005615">
    <property type="term" value="C:extracellular space"/>
    <property type="evidence" value="ECO:0007669"/>
    <property type="project" value="UniProtKB-KW"/>
</dbReference>
<keyword evidence="4" id="KW-0964">Secreted</keyword>
<dbReference type="Pfam" id="PF00688">
    <property type="entry name" value="TGFb_propeptide"/>
    <property type="match status" value="1"/>
</dbReference>
<keyword evidence="6 9" id="KW-0339">Growth factor</keyword>
<gene>
    <name evidence="13" type="ORF">TREES_T100013934</name>
</gene>
<organism evidence="13 14">
    <name type="scientific">Tupaia chinensis</name>
    <name type="common">Chinese tree shrew</name>
    <name type="synonym">Tupaia belangeri chinensis</name>
    <dbReference type="NCBI Taxonomy" id="246437"/>
    <lineage>
        <taxon>Eukaryota</taxon>
        <taxon>Metazoa</taxon>
        <taxon>Chordata</taxon>
        <taxon>Craniata</taxon>
        <taxon>Vertebrata</taxon>
        <taxon>Euteleostomi</taxon>
        <taxon>Mammalia</taxon>
        <taxon>Eutheria</taxon>
        <taxon>Euarchontoglires</taxon>
        <taxon>Scandentia</taxon>
        <taxon>Tupaiidae</taxon>
        <taxon>Tupaia</taxon>
    </lineage>
</organism>
<keyword evidence="3" id="KW-0202">Cytokine</keyword>
<dbReference type="Gene3D" id="2.10.90.10">
    <property type="entry name" value="Cystine-knot cytokines"/>
    <property type="match status" value="1"/>
</dbReference>
<keyword evidence="7" id="KW-1015">Disulfide bond</keyword>
<comment type="similarity">
    <text evidence="2 9">Belongs to the TGF-beta family.</text>
</comment>
<dbReference type="AlphaFoldDB" id="L9KV20"/>
<dbReference type="EMBL" id="KB320643">
    <property type="protein sequence ID" value="ELW66656.1"/>
    <property type="molecule type" value="Genomic_DNA"/>
</dbReference>
<evidence type="ECO:0000256" key="10">
    <source>
        <dbReference type="SAM" id="MobiDB-lite"/>
    </source>
</evidence>
<dbReference type="InterPro" id="IPR001839">
    <property type="entry name" value="TGF-b_C"/>
</dbReference>
<evidence type="ECO:0000313" key="14">
    <source>
        <dbReference type="Proteomes" id="UP000011518"/>
    </source>
</evidence>
<dbReference type="GO" id="GO:0005125">
    <property type="term" value="F:cytokine activity"/>
    <property type="evidence" value="ECO:0007669"/>
    <property type="project" value="UniProtKB-KW"/>
</dbReference>
<dbReference type="STRING" id="246437.L9KV20"/>
<evidence type="ECO:0000313" key="13">
    <source>
        <dbReference type="EMBL" id="ELW66656.1"/>
    </source>
</evidence>
<dbReference type="SMART" id="SM00204">
    <property type="entry name" value="TGFB"/>
    <property type="match status" value="1"/>
</dbReference>
<evidence type="ECO:0000256" key="4">
    <source>
        <dbReference type="ARBA" id="ARBA00022525"/>
    </source>
</evidence>
<dbReference type="GO" id="GO:0008083">
    <property type="term" value="F:growth factor activity"/>
    <property type="evidence" value="ECO:0007669"/>
    <property type="project" value="UniProtKB-KW"/>
</dbReference>
<dbReference type="InterPro" id="IPR015615">
    <property type="entry name" value="TGF-beta-rel"/>
</dbReference>
<dbReference type="Proteomes" id="UP000011518">
    <property type="component" value="Unassembled WGS sequence"/>
</dbReference>
<protein>
    <submittedName>
        <fullName evidence="13">Growth/differentiation factor 2</fullName>
    </submittedName>
</protein>
<feature type="domain" description="TGF-beta family profile" evidence="12">
    <location>
        <begin position="331"/>
        <end position="444"/>
    </location>
</feature>
<dbReference type="PANTHER" id="PTHR11848">
    <property type="entry name" value="TGF-BETA FAMILY"/>
    <property type="match status" value="1"/>
</dbReference>
<evidence type="ECO:0000256" key="1">
    <source>
        <dbReference type="ARBA" id="ARBA00004613"/>
    </source>
</evidence>
<proteinExistence type="inferred from homology"/>
<evidence type="ECO:0000256" key="7">
    <source>
        <dbReference type="ARBA" id="ARBA00023157"/>
    </source>
</evidence>
<dbReference type="Gene3D" id="2.60.120.970">
    <property type="match status" value="1"/>
</dbReference>
<dbReference type="CDD" id="cd19400">
    <property type="entry name" value="TGF_beta_BMP9"/>
    <property type="match status" value="1"/>
</dbReference>
<evidence type="ECO:0000256" key="6">
    <source>
        <dbReference type="ARBA" id="ARBA00023030"/>
    </source>
</evidence>
<evidence type="ECO:0000256" key="9">
    <source>
        <dbReference type="RuleBase" id="RU000354"/>
    </source>
</evidence>
<keyword evidence="8" id="KW-0325">Glycoprotein</keyword>
<dbReference type="InterPro" id="IPR001111">
    <property type="entry name" value="TGF-b_propeptide"/>
</dbReference>
<dbReference type="eggNOG" id="KOG3900">
    <property type="taxonomic scope" value="Eukaryota"/>
</dbReference>
<dbReference type="InterPro" id="IPR017948">
    <property type="entry name" value="TGFb_CS"/>
</dbReference>
<evidence type="ECO:0000256" key="3">
    <source>
        <dbReference type="ARBA" id="ARBA00022514"/>
    </source>
</evidence>
<dbReference type="PANTHER" id="PTHR11848:SF157">
    <property type="entry name" value="GROWTH_DIFFERENTIATION FACTOR 2"/>
    <property type="match status" value="1"/>
</dbReference>
<dbReference type="SUPFAM" id="SSF57501">
    <property type="entry name" value="Cystine-knot cytokines"/>
    <property type="match status" value="1"/>
</dbReference>
<keyword evidence="14" id="KW-1185">Reference proteome</keyword>
<dbReference type="PROSITE" id="PS00250">
    <property type="entry name" value="TGF_BETA_1"/>
    <property type="match status" value="1"/>
</dbReference>
<dbReference type="FunCoup" id="L9KV20">
    <property type="interactions" value="201"/>
</dbReference>
<feature type="signal peptide" evidence="11">
    <location>
        <begin position="1"/>
        <end position="22"/>
    </location>
</feature>
<reference evidence="14" key="2">
    <citation type="journal article" date="2013" name="Nat. Commun.">
        <title>Genome of the Chinese tree shrew.</title>
        <authorList>
            <person name="Fan Y."/>
            <person name="Huang Z.Y."/>
            <person name="Cao C.C."/>
            <person name="Chen C.S."/>
            <person name="Chen Y.X."/>
            <person name="Fan D.D."/>
            <person name="He J."/>
            <person name="Hou H.L."/>
            <person name="Hu L."/>
            <person name="Hu X.T."/>
            <person name="Jiang X.T."/>
            <person name="Lai R."/>
            <person name="Lang Y.S."/>
            <person name="Liang B."/>
            <person name="Liao S.G."/>
            <person name="Mu D."/>
            <person name="Ma Y.Y."/>
            <person name="Niu Y.Y."/>
            <person name="Sun X.Q."/>
            <person name="Xia J.Q."/>
            <person name="Xiao J."/>
            <person name="Xiong Z.Q."/>
            <person name="Xu L."/>
            <person name="Yang L."/>
            <person name="Zhang Y."/>
            <person name="Zhao W."/>
            <person name="Zhao X.D."/>
            <person name="Zheng Y.T."/>
            <person name="Zhou J.M."/>
            <person name="Zhu Y.B."/>
            <person name="Zhang G.J."/>
            <person name="Wang J."/>
            <person name="Yao Y.G."/>
        </authorList>
    </citation>
    <scope>NUCLEOTIDE SEQUENCE [LARGE SCALE GENOMIC DNA]</scope>
</reference>
<dbReference type="PROSITE" id="PS51362">
    <property type="entry name" value="TGF_BETA_2"/>
    <property type="match status" value="1"/>
</dbReference>